<dbReference type="Gene3D" id="3.40.50.450">
    <property type="match status" value="1"/>
</dbReference>
<dbReference type="KEGG" id="psi:S70_01015"/>
<organism evidence="1 2">
    <name type="scientific">Providencia stuartii (strain MRSN 2154)</name>
    <dbReference type="NCBI Taxonomy" id="1157951"/>
    <lineage>
        <taxon>Bacteria</taxon>
        <taxon>Pseudomonadati</taxon>
        <taxon>Pseudomonadota</taxon>
        <taxon>Gammaproteobacteria</taxon>
        <taxon>Enterobacterales</taxon>
        <taxon>Morganellaceae</taxon>
        <taxon>Providencia</taxon>
    </lineage>
</organism>
<evidence type="ECO:0008006" key="3">
    <source>
        <dbReference type="Google" id="ProtNLM"/>
    </source>
</evidence>
<evidence type="ECO:0000313" key="2">
    <source>
        <dbReference type="Proteomes" id="UP000005012"/>
    </source>
</evidence>
<gene>
    <name evidence="1" type="ordered locus">S70_01015</name>
</gene>
<reference evidence="2" key="2">
    <citation type="submission" date="2012-04" db="EMBL/GenBank/DDBJ databases">
        <title>Complete genome sequence of Providencia stuartii clinical isolate MRSN 2154.</title>
        <authorList>
            <person name="Clifford R.J."/>
            <person name="Hang J."/>
            <person name="Riley M.C."/>
            <person name="Onmus-Leone F."/>
            <person name="Kuschner R.A."/>
            <person name="Lesho E.P."/>
            <person name="Waterman P.E."/>
        </authorList>
    </citation>
    <scope>NUCLEOTIDE SEQUENCE [LARGE SCALE GENOMIC DNA]</scope>
    <source>
        <strain evidence="2">MRSN 2154</strain>
    </source>
</reference>
<dbReference type="RefSeq" id="WP_014656102.1">
    <property type="nucleotide sequence ID" value="NC_017731.1"/>
</dbReference>
<dbReference type="Proteomes" id="UP000005012">
    <property type="component" value="Chromosome"/>
</dbReference>
<protein>
    <recommendedName>
        <fullName evidence="3">Restriction endonuclease type IV Mrr domain-containing protein</fullName>
    </recommendedName>
</protein>
<dbReference type="GeneID" id="93519061"/>
<dbReference type="AlphaFoldDB" id="A0A140NJB6"/>
<dbReference type="EMBL" id="CP003488">
    <property type="protein sequence ID" value="AFH92102.1"/>
    <property type="molecule type" value="Genomic_DNA"/>
</dbReference>
<dbReference type="OrthoDB" id="5180013at2"/>
<accession>A0A140NJB6</accession>
<name>A0A140NJB6_PROSM</name>
<dbReference type="PATRIC" id="fig|1157951.4.peg.205"/>
<proteinExistence type="predicted"/>
<sequence>MKRIGILNEFSHQKYELKKSLEYISEIEGYKVETIEDFSAQETIIDAIWGLINLCDVLIAYVSNKDESLYYQIGLAHGAKKPVVIVTEHEYILPPELRGQRILSTSQRSLSDSNFMFQLKEAIEDSTCKKIGYLGPRRELKQYYTSQHLVISRSFRDLFSAEVSRRGRLFEQWFAEIARGVDGWEVIESDSNARHEKGFDLVIWNSQEDSELAILGNPIAVELKAISSMNSSSLSQFLHMSKISGIKGLILATTGLNDNRTKHLLNKFRVEEGINAIALDRDDLVNVREPSDLLFLVKSKVRELLYGQEF</sequence>
<dbReference type="HOGENOM" id="CLU_896486_0_0_6"/>
<evidence type="ECO:0000313" key="1">
    <source>
        <dbReference type="EMBL" id="AFH92102.1"/>
    </source>
</evidence>
<reference evidence="1 2" key="1">
    <citation type="journal article" date="2012" name="J. Bacteriol.">
        <title>Complete Genome Sequence of Providencia stuartii Clinical Isolate MRSN 2154.</title>
        <authorList>
            <person name="Clifford R.J."/>
            <person name="Hang J."/>
            <person name="Riley M.C."/>
            <person name="Onmus-Leone F."/>
            <person name="Kuschner R.A."/>
            <person name="Lesho E.P."/>
            <person name="Waterman P.E."/>
        </authorList>
    </citation>
    <scope>NUCLEOTIDE SEQUENCE [LARGE SCALE GENOMIC DNA]</scope>
    <source>
        <strain evidence="1 2">MRSN 2154</strain>
    </source>
</reference>